<evidence type="ECO:0000313" key="7">
    <source>
        <dbReference type="Proteomes" id="UP001055149"/>
    </source>
</evidence>
<dbReference type="InterPro" id="IPR036388">
    <property type="entry name" value="WH-like_DNA-bd_sf"/>
</dbReference>
<gene>
    <name evidence="6" type="ORF">LPAF129_14420</name>
</gene>
<dbReference type="SUPFAM" id="SSF53850">
    <property type="entry name" value="Periplasmic binding protein-like II"/>
    <property type="match status" value="1"/>
</dbReference>
<dbReference type="Gene3D" id="3.40.190.10">
    <property type="entry name" value="Periplasmic binding protein-like II"/>
    <property type="match status" value="2"/>
</dbReference>
<feature type="domain" description="HTH lysR-type" evidence="5">
    <location>
        <begin position="1"/>
        <end position="58"/>
    </location>
</feature>
<dbReference type="EMBL" id="BQXH01000012">
    <property type="protein sequence ID" value="GKS81756.1"/>
    <property type="molecule type" value="Genomic_DNA"/>
</dbReference>
<dbReference type="InterPro" id="IPR036390">
    <property type="entry name" value="WH_DNA-bd_sf"/>
</dbReference>
<evidence type="ECO:0000256" key="1">
    <source>
        <dbReference type="ARBA" id="ARBA00009437"/>
    </source>
</evidence>
<dbReference type="InterPro" id="IPR005119">
    <property type="entry name" value="LysR_subst-bd"/>
</dbReference>
<dbReference type="CDD" id="cd05466">
    <property type="entry name" value="PBP2_LTTR_substrate"/>
    <property type="match status" value="1"/>
</dbReference>
<evidence type="ECO:0000256" key="4">
    <source>
        <dbReference type="ARBA" id="ARBA00023163"/>
    </source>
</evidence>
<sequence>MNVDQLKIFLQVVQYGSFEQAAKKNFLSQRAVSKQMSQLESELGTNLFERGKNKIYLSPQGSIFLPSAQDIVNNLANVISDLKKFDNEQCQTIQVGCFSPFEGQIVQNSLYQLTQVEPNASITIHEQSNEHLAQSVSNGSLDIAFSISYGRPCVAKNSELTSLKIYHNQMLMGVSQQNKNSSVAHLSLDMLRDLPILYFSLENSKFLQESFHASLSDQLNLKNVHRVTSIEQMHMLVALNQAMAFYPAGLISAQEMAEDKYVNYIPFDDHNDQSYDIVVLFKAQNKNLLLQKLLDILKKGVHSLEI</sequence>
<dbReference type="PANTHER" id="PTHR30346:SF0">
    <property type="entry name" value="HCA OPERON TRANSCRIPTIONAL ACTIVATOR HCAR"/>
    <property type="match status" value="1"/>
</dbReference>
<comment type="similarity">
    <text evidence="1">Belongs to the LysR transcriptional regulatory family.</text>
</comment>
<proteinExistence type="inferred from homology"/>
<dbReference type="Proteomes" id="UP001055149">
    <property type="component" value="Unassembled WGS sequence"/>
</dbReference>
<comment type="caution">
    <text evidence="6">The sequence shown here is derived from an EMBL/GenBank/DDBJ whole genome shotgun (WGS) entry which is preliminary data.</text>
</comment>
<dbReference type="Gene3D" id="1.10.10.10">
    <property type="entry name" value="Winged helix-like DNA-binding domain superfamily/Winged helix DNA-binding domain"/>
    <property type="match status" value="1"/>
</dbReference>
<dbReference type="RefSeq" id="WP_244055500.1">
    <property type="nucleotide sequence ID" value="NZ_BQXH01000012.1"/>
</dbReference>
<evidence type="ECO:0000256" key="2">
    <source>
        <dbReference type="ARBA" id="ARBA00023015"/>
    </source>
</evidence>
<dbReference type="PANTHER" id="PTHR30346">
    <property type="entry name" value="TRANSCRIPTIONAL DUAL REGULATOR HCAR-RELATED"/>
    <property type="match status" value="1"/>
</dbReference>
<evidence type="ECO:0000256" key="3">
    <source>
        <dbReference type="ARBA" id="ARBA00023125"/>
    </source>
</evidence>
<accession>A0ABQ5JI32</accession>
<dbReference type="InterPro" id="IPR000847">
    <property type="entry name" value="LysR_HTH_N"/>
</dbReference>
<keyword evidence="7" id="KW-1185">Reference proteome</keyword>
<organism evidence="6 7">
    <name type="scientific">Ligilactobacillus pabuli</name>
    <dbReference type="NCBI Taxonomy" id="2886039"/>
    <lineage>
        <taxon>Bacteria</taxon>
        <taxon>Bacillati</taxon>
        <taxon>Bacillota</taxon>
        <taxon>Bacilli</taxon>
        <taxon>Lactobacillales</taxon>
        <taxon>Lactobacillaceae</taxon>
        <taxon>Ligilactobacillus</taxon>
    </lineage>
</organism>
<dbReference type="PRINTS" id="PR00039">
    <property type="entry name" value="HTHLYSR"/>
</dbReference>
<protein>
    <submittedName>
        <fullName evidence="6">LysR family transcriptional regulator</fullName>
    </submittedName>
</protein>
<dbReference type="Pfam" id="PF00126">
    <property type="entry name" value="HTH_1"/>
    <property type="match status" value="1"/>
</dbReference>
<name>A0ABQ5JI32_9LACO</name>
<reference evidence="6" key="1">
    <citation type="journal article" date="2022" name="Int. J. Syst. Evol. Microbiol.">
        <title>A novel species of lactic acid bacteria, Ligilactobacillus pabuli sp. nov., isolated from alfalfa silage.</title>
        <authorList>
            <person name="Tohno M."/>
            <person name="Tanizawa Y."/>
            <person name="Sawada H."/>
            <person name="Sakamoto M."/>
            <person name="Ohkuma M."/>
            <person name="Kobayashi H."/>
        </authorList>
    </citation>
    <scope>NUCLEOTIDE SEQUENCE</scope>
    <source>
        <strain evidence="6">AF129</strain>
    </source>
</reference>
<keyword evidence="4" id="KW-0804">Transcription</keyword>
<keyword evidence="3" id="KW-0238">DNA-binding</keyword>
<evidence type="ECO:0000313" key="6">
    <source>
        <dbReference type="EMBL" id="GKS81756.1"/>
    </source>
</evidence>
<keyword evidence="2" id="KW-0805">Transcription regulation</keyword>
<dbReference type="SUPFAM" id="SSF46785">
    <property type="entry name" value="Winged helix' DNA-binding domain"/>
    <property type="match status" value="1"/>
</dbReference>
<dbReference type="PROSITE" id="PS50931">
    <property type="entry name" value="HTH_LYSR"/>
    <property type="match status" value="1"/>
</dbReference>
<dbReference type="Pfam" id="PF03466">
    <property type="entry name" value="LysR_substrate"/>
    <property type="match status" value="1"/>
</dbReference>
<evidence type="ECO:0000259" key="5">
    <source>
        <dbReference type="PROSITE" id="PS50931"/>
    </source>
</evidence>